<keyword evidence="3" id="KW-1185">Reference proteome</keyword>
<dbReference type="OMA" id="TYGQIRI"/>
<dbReference type="InterPro" id="IPR013216">
    <property type="entry name" value="Methyltransf_11"/>
</dbReference>
<dbReference type="InterPro" id="IPR029063">
    <property type="entry name" value="SAM-dependent_MTases_sf"/>
</dbReference>
<dbReference type="PANTHER" id="PTHR43861">
    <property type="entry name" value="TRANS-ACONITATE 2-METHYLTRANSFERASE-RELATED"/>
    <property type="match status" value="1"/>
</dbReference>
<dbReference type="EMBL" id="JAPWDV010000001">
    <property type="protein sequence ID" value="KAJ6224263.1"/>
    <property type="molecule type" value="Genomic_DNA"/>
</dbReference>
<dbReference type="CDD" id="cd02440">
    <property type="entry name" value="AdoMet_MTases"/>
    <property type="match status" value="1"/>
</dbReference>
<evidence type="ECO:0000313" key="2">
    <source>
        <dbReference type="EMBL" id="KAJ6224263.1"/>
    </source>
</evidence>
<dbReference type="AlphaFoldDB" id="A0A9Q0MFN5"/>
<evidence type="ECO:0000313" key="3">
    <source>
        <dbReference type="Proteomes" id="UP001142055"/>
    </source>
</evidence>
<dbReference type="PANTHER" id="PTHR43861:SF1">
    <property type="entry name" value="TRANS-ACONITATE 2-METHYLTRANSFERASE"/>
    <property type="match status" value="1"/>
</dbReference>
<accession>A0A9Q0MFN5</accession>
<reference evidence="2" key="1">
    <citation type="submission" date="2022-12" db="EMBL/GenBank/DDBJ databases">
        <title>Genome assemblies of Blomia tropicalis.</title>
        <authorList>
            <person name="Cui Y."/>
        </authorList>
    </citation>
    <scope>NUCLEOTIDE SEQUENCE</scope>
    <source>
        <tissue evidence="2">Adult mites</tissue>
    </source>
</reference>
<feature type="domain" description="Methyltransferase type 11" evidence="1">
    <location>
        <begin position="40"/>
        <end position="137"/>
    </location>
</feature>
<sequence>MMDIDVEEFDQVNYAHLRDANNLMDRIIDEKGYEFDTVMDIGCGSGRVTYLLDSRIHCHKIFALDIDLKSVKYATHRHASPRIQYSLQDISVPWAQLDPKIQQLEGKVDLIFSNRVLHWIENKQQAVANFYRLLKPGSGSLYANVTTLWDLFYDLPEEERKEYERMIYIPNEEEQVEQLHQLFEKSRFDSINIESTILRQHYPSEQFKSVILPYFPNLTKKYMVEKNGHKRNQIMASGLYEYIKNAFLRLYCREIFTTKNGQKSSEFELTYGQIRIVAQK</sequence>
<dbReference type="SUPFAM" id="SSF53335">
    <property type="entry name" value="S-adenosyl-L-methionine-dependent methyltransferases"/>
    <property type="match status" value="1"/>
</dbReference>
<evidence type="ECO:0000259" key="1">
    <source>
        <dbReference type="Pfam" id="PF08241"/>
    </source>
</evidence>
<dbReference type="Proteomes" id="UP001142055">
    <property type="component" value="Chromosome 1"/>
</dbReference>
<gene>
    <name evidence="2" type="ORF">RDWZM_002808</name>
</gene>
<protein>
    <recommendedName>
        <fullName evidence="1">Methyltransferase type 11 domain-containing protein</fullName>
    </recommendedName>
</protein>
<dbReference type="GO" id="GO:0008757">
    <property type="term" value="F:S-adenosylmethionine-dependent methyltransferase activity"/>
    <property type="evidence" value="ECO:0007669"/>
    <property type="project" value="InterPro"/>
</dbReference>
<proteinExistence type="predicted"/>
<dbReference type="Pfam" id="PF08241">
    <property type="entry name" value="Methyltransf_11"/>
    <property type="match status" value="1"/>
</dbReference>
<organism evidence="2 3">
    <name type="scientific">Blomia tropicalis</name>
    <name type="common">Mite</name>
    <dbReference type="NCBI Taxonomy" id="40697"/>
    <lineage>
        <taxon>Eukaryota</taxon>
        <taxon>Metazoa</taxon>
        <taxon>Ecdysozoa</taxon>
        <taxon>Arthropoda</taxon>
        <taxon>Chelicerata</taxon>
        <taxon>Arachnida</taxon>
        <taxon>Acari</taxon>
        <taxon>Acariformes</taxon>
        <taxon>Sarcoptiformes</taxon>
        <taxon>Astigmata</taxon>
        <taxon>Glycyphagoidea</taxon>
        <taxon>Echimyopodidae</taxon>
        <taxon>Blomia</taxon>
    </lineage>
</organism>
<name>A0A9Q0MFN5_BLOTA</name>
<comment type="caution">
    <text evidence="2">The sequence shown here is derived from an EMBL/GenBank/DDBJ whole genome shotgun (WGS) entry which is preliminary data.</text>
</comment>
<dbReference type="Gene3D" id="3.40.50.150">
    <property type="entry name" value="Vaccinia Virus protein VP39"/>
    <property type="match status" value="1"/>
</dbReference>